<dbReference type="GO" id="GO:0016746">
    <property type="term" value="F:acyltransferase activity"/>
    <property type="evidence" value="ECO:0007669"/>
    <property type="project" value="UniProtKB-KW"/>
</dbReference>
<keyword evidence="5" id="KW-1185">Reference proteome</keyword>
<dbReference type="InterPro" id="IPR051159">
    <property type="entry name" value="Hexapeptide_acetyltransf"/>
</dbReference>
<sequence>MKFLKKFSTLCSSMDILSLIRLSVDLIFTKIFYPKARIIRRPVYIRNEGSLILGKDFSCGPGLIIELFGATSKVEIGKGVMAFHNLHIGALDRVIIGDRVLIASGVYISDHSHGNYSGISQSSPTEPPVERELVSNPIEIGNDVWIGENVSILPGVKIGKGSIIGAGAVVNCDVPNYCIAAGVPAKLLKRYSFEKKQWILISENEY</sequence>
<dbReference type="InterPro" id="IPR011004">
    <property type="entry name" value="Trimer_LpxA-like_sf"/>
</dbReference>
<keyword evidence="3" id="KW-0012">Acyltransferase</keyword>
<dbReference type="InterPro" id="IPR001451">
    <property type="entry name" value="Hexapep"/>
</dbReference>
<dbReference type="PANTHER" id="PTHR23416">
    <property type="entry name" value="SIALIC ACID SYNTHASE-RELATED"/>
    <property type="match status" value="1"/>
</dbReference>
<dbReference type="STRING" id="1125411.W908_06990"/>
<dbReference type="PANTHER" id="PTHR23416:SF78">
    <property type="entry name" value="LIPOPOLYSACCHARIDE BIOSYNTHESIS O-ACETYL TRANSFERASE WBBJ-RELATED"/>
    <property type="match status" value="1"/>
</dbReference>
<gene>
    <name evidence="4" type="ORF">W908_06990</name>
</gene>
<dbReference type="Proteomes" id="UP000068905">
    <property type="component" value="Chromosome"/>
</dbReference>
<evidence type="ECO:0000313" key="4">
    <source>
        <dbReference type="EMBL" id="ALE02296.1"/>
    </source>
</evidence>
<keyword evidence="2" id="KW-0677">Repeat</keyword>
<name>A0A0M4L4T9_9GAMM</name>
<evidence type="ECO:0000256" key="2">
    <source>
        <dbReference type="ARBA" id="ARBA00022737"/>
    </source>
</evidence>
<evidence type="ECO:0000256" key="1">
    <source>
        <dbReference type="ARBA" id="ARBA00022679"/>
    </source>
</evidence>
<dbReference type="EMBL" id="CP006911">
    <property type="protein sequence ID" value="ALE02296.1"/>
    <property type="molecule type" value="Genomic_DNA"/>
</dbReference>
<evidence type="ECO:0000313" key="5">
    <source>
        <dbReference type="Proteomes" id="UP000068905"/>
    </source>
</evidence>
<keyword evidence="1 4" id="KW-0808">Transferase</keyword>
<dbReference type="KEGG" id="tsn:W908_06990"/>
<dbReference type="Gene3D" id="2.160.10.10">
    <property type="entry name" value="Hexapeptide repeat proteins"/>
    <property type="match status" value="1"/>
</dbReference>
<proteinExistence type="predicted"/>
<dbReference type="PROSITE" id="PS00101">
    <property type="entry name" value="HEXAPEP_TRANSFERASES"/>
    <property type="match status" value="1"/>
</dbReference>
<evidence type="ECO:0000256" key="3">
    <source>
        <dbReference type="ARBA" id="ARBA00023315"/>
    </source>
</evidence>
<dbReference type="InterPro" id="IPR018357">
    <property type="entry name" value="Hexapep_transf_CS"/>
</dbReference>
<dbReference type="AlphaFoldDB" id="A0A0M4L4T9"/>
<dbReference type="SUPFAM" id="SSF51161">
    <property type="entry name" value="Trimeric LpxA-like enzymes"/>
    <property type="match status" value="1"/>
</dbReference>
<protein>
    <submittedName>
        <fullName evidence="4">Acetyltransferase</fullName>
    </submittedName>
</protein>
<reference evidence="4 5" key="1">
    <citation type="journal article" date="2015" name="Genome Announc.">
        <title>Genome Sequence of 'Candidatus Thioglobus singularis' Strain PS1, a Mixotroph from the SUP05 Clade of Marine Gammaproteobacteria.</title>
        <authorList>
            <person name="Marshall K.T."/>
            <person name="Morris R.M."/>
        </authorList>
    </citation>
    <scope>NUCLEOTIDE SEQUENCE [LARGE SCALE GENOMIC DNA]</scope>
    <source>
        <strain evidence="4 5">PS1</strain>
    </source>
</reference>
<dbReference type="Pfam" id="PF00132">
    <property type="entry name" value="Hexapep"/>
    <property type="match status" value="1"/>
</dbReference>
<dbReference type="CDD" id="cd04647">
    <property type="entry name" value="LbH_MAT_like"/>
    <property type="match status" value="1"/>
</dbReference>
<organism evidence="4 5">
    <name type="scientific">Candidatus Pseudothioglobus singularis PS1</name>
    <dbReference type="NCBI Taxonomy" id="1125411"/>
    <lineage>
        <taxon>Bacteria</taxon>
        <taxon>Pseudomonadati</taxon>
        <taxon>Pseudomonadota</taxon>
        <taxon>Gammaproteobacteria</taxon>
        <taxon>Candidatus Pseudothioglobaceae</taxon>
        <taxon>Candidatus Pseudothioglobus</taxon>
    </lineage>
</organism>
<accession>A0A0M4L4T9</accession>